<evidence type="ECO:0000256" key="2">
    <source>
        <dbReference type="ARBA" id="ARBA00023125"/>
    </source>
</evidence>
<accession>A0ABU3RNU0</accession>
<evidence type="ECO:0000259" key="4">
    <source>
        <dbReference type="PROSITE" id="PS51898"/>
    </source>
</evidence>
<protein>
    <submittedName>
        <fullName evidence="5">Site-specific integrase</fullName>
    </submittedName>
</protein>
<dbReference type="PANTHER" id="PTHR30349:SF41">
    <property type="entry name" value="INTEGRASE_RECOMBINASE PROTEIN MJ0367-RELATED"/>
    <property type="match status" value="1"/>
</dbReference>
<reference evidence="5 6" key="1">
    <citation type="submission" date="2023-10" db="EMBL/GenBank/DDBJ databases">
        <title>Paenibacillus strain PFR10 Genome sequencing and assembly.</title>
        <authorList>
            <person name="Kim I."/>
        </authorList>
    </citation>
    <scope>NUCLEOTIDE SEQUENCE [LARGE SCALE GENOMIC DNA]</scope>
    <source>
        <strain evidence="5 6">PFR10</strain>
    </source>
</reference>
<proteinExistence type="inferred from homology"/>
<dbReference type="Gene3D" id="1.10.443.10">
    <property type="entry name" value="Intergrase catalytic core"/>
    <property type="match status" value="1"/>
</dbReference>
<evidence type="ECO:0000313" key="6">
    <source>
        <dbReference type="Proteomes" id="UP001260980"/>
    </source>
</evidence>
<evidence type="ECO:0000256" key="1">
    <source>
        <dbReference type="ARBA" id="ARBA00008857"/>
    </source>
</evidence>
<dbReference type="CDD" id="cd00397">
    <property type="entry name" value="DNA_BRE_C"/>
    <property type="match status" value="1"/>
</dbReference>
<dbReference type="PROSITE" id="PS51898">
    <property type="entry name" value="TYR_RECOMBINASE"/>
    <property type="match status" value="1"/>
</dbReference>
<keyword evidence="3" id="KW-0233">DNA recombination</keyword>
<dbReference type="Proteomes" id="UP001260980">
    <property type="component" value="Unassembled WGS sequence"/>
</dbReference>
<sequence>MIPLKNSIDEQGTLLKSEPAAKVQGFQSFLLQQHIEKTDSHETNVLVFIAFALSHGYLSQDGKWHESEFVQAILAFKQSADQSLSEKRISSQEREELLFSLDLYVRFLRTQHASISLNQYLLQDDIPAFEDLGCLPFRLYIEELCRLKKLCVGHDIADIKRFLKLLGPDIAHDITTLTPVHMSQLEDRFLQRIDDGVMLPRSAYHQLKVFRRFLRFLKQHGYIDFEYIIPEQFDSKIVRENSYVALEDRMSLLREILQDTGTPNQTRDLCIVLLLILTGCRPLEVCTMRIQDVIKTESRIFLYSIKSAQRSLVIDKDAMHLLASYMKDKRSGAGPADPLFVRKNGLPLQSNHVTKIVGKYSKNIQTTQKVTARALRHTFITNALDDASGNNPIEVSEAAGHTSLRSTMHYYYQNIRRLIRMASPYLSRNQQGATNNEYQKRSPL</sequence>
<feature type="domain" description="Tyr recombinase" evidence="4">
    <location>
        <begin position="239"/>
        <end position="426"/>
    </location>
</feature>
<dbReference type="InterPro" id="IPR013762">
    <property type="entry name" value="Integrase-like_cat_sf"/>
</dbReference>
<dbReference type="Pfam" id="PF00589">
    <property type="entry name" value="Phage_integrase"/>
    <property type="match status" value="1"/>
</dbReference>
<evidence type="ECO:0000256" key="3">
    <source>
        <dbReference type="ARBA" id="ARBA00023172"/>
    </source>
</evidence>
<keyword evidence="6" id="KW-1185">Reference proteome</keyword>
<dbReference type="RefSeq" id="WP_315955692.1">
    <property type="nucleotide sequence ID" value="NZ_JAWCUD010000016.1"/>
</dbReference>
<evidence type="ECO:0000313" key="5">
    <source>
        <dbReference type="EMBL" id="MDU0205818.1"/>
    </source>
</evidence>
<dbReference type="PANTHER" id="PTHR30349">
    <property type="entry name" value="PHAGE INTEGRASE-RELATED"/>
    <property type="match status" value="1"/>
</dbReference>
<keyword evidence="2" id="KW-0238">DNA-binding</keyword>
<dbReference type="EMBL" id="JAWCUD010000016">
    <property type="protein sequence ID" value="MDU0205818.1"/>
    <property type="molecule type" value="Genomic_DNA"/>
</dbReference>
<dbReference type="InterPro" id="IPR050090">
    <property type="entry name" value="Tyrosine_recombinase_XerCD"/>
</dbReference>
<name>A0ABU3RNU0_9BACL</name>
<dbReference type="SUPFAM" id="SSF56349">
    <property type="entry name" value="DNA breaking-rejoining enzymes"/>
    <property type="match status" value="1"/>
</dbReference>
<comment type="similarity">
    <text evidence="1">Belongs to the 'phage' integrase family.</text>
</comment>
<dbReference type="InterPro" id="IPR011010">
    <property type="entry name" value="DNA_brk_join_enz"/>
</dbReference>
<comment type="caution">
    <text evidence="5">The sequence shown here is derived from an EMBL/GenBank/DDBJ whole genome shotgun (WGS) entry which is preliminary data.</text>
</comment>
<organism evidence="5 6">
    <name type="scientific">Paenibacillus violae</name>
    <dbReference type="NCBI Taxonomy" id="3077234"/>
    <lineage>
        <taxon>Bacteria</taxon>
        <taxon>Bacillati</taxon>
        <taxon>Bacillota</taxon>
        <taxon>Bacilli</taxon>
        <taxon>Bacillales</taxon>
        <taxon>Paenibacillaceae</taxon>
        <taxon>Paenibacillus</taxon>
    </lineage>
</organism>
<dbReference type="InterPro" id="IPR002104">
    <property type="entry name" value="Integrase_catalytic"/>
</dbReference>
<gene>
    <name evidence="5" type="ORF">RQP52_32550</name>
</gene>